<keyword evidence="1" id="KW-0472">Membrane</keyword>
<comment type="caution">
    <text evidence="2">The sequence shown here is derived from an EMBL/GenBank/DDBJ whole genome shotgun (WGS) entry which is preliminary data.</text>
</comment>
<dbReference type="Proteomes" id="UP000052230">
    <property type="component" value="Unassembled WGS sequence"/>
</dbReference>
<gene>
    <name evidence="2" type="ORF">XAC3562_1200001</name>
</gene>
<dbReference type="EMBL" id="CCXZ01000025">
    <property type="protein sequence ID" value="CEG14679.1"/>
    <property type="molecule type" value="Genomic_DNA"/>
</dbReference>
<evidence type="ECO:0000313" key="3">
    <source>
        <dbReference type="Proteomes" id="UP000052230"/>
    </source>
</evidence>
<name>A0A0U5F912_XANCI</name>
<keyword evidence="3" id="KW-1185">Reference proteome</keyword>
<feature type="transmembrane region" description="Helical" evidence="1">
    <location>
        <begin position="24"/>
        <end position="45"/>
    </location>
</feature>
<evidence type="ECO:0000313" key="2">
    <source>
        <dbReference type="EMBL" id="CEG14679.1"/>
    </source>
</evidence>
<dbReference type="AlphaFoldDB" id="A0A0U5F912"/>
<keyword evidence="1" id="KW-0812">Transmembrane</keyword>
<organism evidence="2 3">
    <name type="scientific">Xanthomonas citri pv. citri</name>
    <dbReference type="NCBI Taxonomy" id="611301"/>
    <lineage>
        <taxon>Bacteria</taxon>
        <taxon>Pseudomonadati</taxon>
        <taxon>Pseudomonadota</taxon>
        <taxon>Gammaproteobacteria</taxon>
        <taxon>Lysobacterales</taxon>
        <taxon>Lysobacteraceae</taxon>
        <taxon>Xanthomonas</taxon>
    </lineage>
</organism>
<reference evidence="2 3" key="1">
    <citation type="submission" date="2014-09" db="EMBL/GenBank/DDBJ databases">
        <authorList>
            <person name="Regsiter A."/>
        </authorList>
    </citation>
    <scope>NUCLEOTIDE SEQUENCE [LARGE SCALE GENOMIC DNA]</scope>
</reference>
<feature type="transmembrane region" description="Helical" evidence="1">
    <location>
        <begin position="92"/>
        <end position="118"/>
    </location>
</feature>
<feature type="transmembrane region" description="Helical" evidence="1">
    <location>
        <begin position="139"/>
        <end position="158"/>
    </location>
</feature>
<evidence type="ECO:0000256" key="1">
    <source>
        <dbReference type="SAM" id="Phobius"/>
    </source>
</evidence>
<protein>
    <submittedName>
        <fullName evidence="2">Uncharacterized protein</fullName>
    </submittedName>
</protein>
<keyword evidence="1" id="KW-1133">Transmembrane helix</keyword>
<feature type="transmembrane region" description="Helical" evidence="1">
    <location>
        <begin position="52"/>
        <end position="72"/>
    </location>
</feature>
<accession>A0A0U5F912</accession>
<proteinExistence type="predicted"/>
<sequence>MTGLLFLLGQAAISSSNGDNLAVYVGLVAALLAAYTPPVFLMFSLGRPKIPAWGGVFVVSGSALTAAMSGTWASMVLNAAFGVAASNFPITYAALTFAFLPLLWLISMSASALIFMVTIMLRAMGKSRDENWRPVSERLTALVIGLAIYIAMTIWTAFQVVQGGVGLAGGLATVMDFDSYHRCRNLRLGLEEKLKHIGDGLILVAAKGDGQSGIVVRLQSCEYESGTSVLR</sequence>